<comment type="caution">
    <text evidence="2">The sequence shown here is derived from an EMBL/GenBank/DDBJ whole genome shotgun (WGS) entry which is preliminary data.</text>
</comment>
<protein>
    <submittedName>
        <fullName evidence="2">Uncharacterized protein</fullName>
    </submittedName>
</protein>
<feature type="region of interest" description="Disordered" evidence="1">
    <location>
        <begin position="201"/>
        <end position="224"/>
    </location>
</feature>
<evidence type="ECO:0000313" key="2">
    <source>
        <dbReference type="EMBL" id="CAE8626142.1"/>
    </source>
</evidence>
<sequence length="357" mass="38951">MAAMLKRRMTALGDQMASKLAEVTDTSERYKYSFNNTLTKQVRILLEEDAEGVYQAAVREIDDGIPCVGQRLVRQKQLIQDAYDRIANSGKLYQEFTIIPEQLFTVSMRSPIVRCTISICEWNGSMKIVQVKDKLFSSATLAVTIDSRNETTARAKQIRADTLEDALRCLGFQVGIPPKVKAEVQEADKGWTPGLESWATATTLPPPSPTVSTAPMSAKADVSYPTPNPQMIPSTDLAMLFGRSAPLSTPREDRMKQQALKPKLLPGVMQAKPPGSVSSAAPHRASVPDGFLPTHGSVKVWSNGSRQWMAGNLVGLGLGTSANAAAGAVCVQYELAPGQYTQKVLLPEQFRDMLRLP</sequence>
<accession>A0A813GTI0</accession>
<dbReference type="Proteomes" id="UP000654075">
    <property type="component" value="Unassembled WGS sequence"/>
</dbReference>
<keyword evidence="3" id="KW-1185">Reference proteome</keyword>
<organism evidence="2 3">
    <name type="scientific">Polarella glacialis</name>
    <name type="common">Dinoflagellate</name>
    <dbReference type="NCBI Taxonomy" id="89957"/>
    <lineage>
        <taxon>Eukaryota</taxon>
        <taxon>Sar</taxon>
        <taxon>Alveolata</taxon>
        <taxon>Dinophyceae</taxon>
        <taxon>Suessiales</taxon>
        <taxon>Suessiaceae</taxon>
        <taxon>Polarella</taxon>
    </lineage>
</organism>
<reference evidence="2" key="1">
    <citation type="submission" date="2021-02" db="EMBL/GenBank/DDBJ databases">
        <authorList>
            <person name="Dougan E. K."/>
            <person name="Rhodes N."/>
            <person name="Thang M."/>
            <person name="Chan C."/>
        </authorList>
    </citation>
    <scope>NUCLEOTIDE SEQUENCE</scope>
</reference>
<dbReference type="EMBL" id="CAJNNV010028918">
    <property type="protein sequence ID" value="CAE8626142.1"/>
    <property type="molecule type" value="Genomic_DNA"/>
</dbReference>
<dbReference type="OrthoDB" id="430441at2759"/>
<proteinExistence type="predicted"/>
<dbReference type="AlphaFoldDB" id="A0A813GTI0"/>
<gene>
    <name evidence="2" type="ORF">PGLA1383_LOCUS43103</name>
</gene>
<name>A0A813GTI0_POLGL</name>
<evidence type="ECO:0000313" key="3">
    <source>
        <dbReference type="Proteomes" id="UP000654075"/>
    </source>
</evidence>
<evidence type="ECO:0000256" key="1">
    <source>
        <dbReference type="SAM" id="MobiDB-lite"/>
    </source>
</evidence>